<feature type="compositionally biased region" description="Pro residues" evidence="3">
    <location>
        <begin position="182"/>
        <end position="199"/>
    </location>
</feature>
<dbReference type="SUPFAM" id="SSF50729">
    <property type="entry name" value="PH domain-like"/>
    <property type="match status" value="1"/>
</dbReference>
<feature type="compositionally biased region" description="Pro residues" evidence="3">
    <location>
        <begin position="156"/>
        <end position="175"/>
    </location>
</feature>
<evidence type="ECO:0000256" key="1">
    <source>
        <dbReference type="ARBA" id="ARBA00004370"/>
    </source>
</evidence>
<dbReference type="SMART" id="SM00233">
    <property type="entry name" value="PH"/>
    <property type="match status" value="1"/>
</dbReference>
<dbReference type="Proteomes" id="UP001152320">
    <property type="component" value="Chromosome 13"/>
</dbReference>
<feature type="compositionally biased region" description="Pro residues" evidence="3">
    <location>
        <begin position="135"/>
        <end position="147"/>
    </location>
</feature>
<feature type="domain" description="PH" evidence="5">
    <location>
        <begin position="9"/>
        <end position="124"/>
    </location>
</feature>
<dbReference type="FunFam" id="2.30.29.30:FF:000073">
    <property type="entry name" value="Pleckstrin homology domain-containing family B member 2"/>
    <property type="match status" value="1"/>
</dbReference>
<keyword evidence="4" id="KW-1133">Transmembrane helix</keyword>
<gene>
    <name evidence="6" type="ORF">HOLleu_26496</name>
</gene>
<dbReference type="Gene3D" id="2.30.29.30">
    <property type="entry name" value="Pleckstrin-homology domain (PH domain)/Phosphotyrosine-binding domain (PTB)"/>
    <property type="match status" value="1"/>
</dbReference>
<dbReference type="EMBL" id="JAIZAY010000013">
    <property type="protein sequence ID" value="KAJ8030166.1"/>
    <property type="molecule type" value="Genomic_DNA"/>
</dbReference>
<evidence type="ECO:0000313" key="7">
    <source>
        <dbReference type="Proteomes" id="UP001152320"/>
    </source>
</evidence>
<dbReference type="PROSITE" id="PS50003">
    <property type="entry name" value="PH_DOMAIN"/>
    <property type="match status" value="1"/>
</dbReference>
<evidence type="ECO:0000256" key="3">
    <source>
        <dbReference type="SAM" id="MobiDB-lite"/>
    </source>
</evidence>
<accession>A0A9Q1H2V6</accession>
<feature type="region of interest" description="Disordered" evidence="3">
    <location>
        <begin position="129"/>
        <end position="202"/>
    </location>
</feature>
<keyword evidence="2 4" id="KW-0472">Membrane</keyword>
<dbReference type="InterPro" id="IPR001849">
    <property type="entry name" value="PH_domain"/>
</dbReference>
<dbReference type="PANTHER" id="PTHR14309:SF10">
    <property type="entry name" value="PH DOMAIN-CONTAINING PROTEIN"/>
    <property type="match status" value="1"/>
</dbReference>
<comment type="caution">
    <text evidence="6">The sequence shown here is derived from an EMBL/GenBank/DDBJ whole genome shotgun (WGS) entry which is preliminary data.</text>
</comment>
<reference evidence="6" key="1">
    <citation type="submission" date="2021-10" db="EMBL/GenBank/DDBJ databases">
        <title>Tropical sea cucumber genome reveals ecological adaptation and Cuvierian tubules defense mechanism.</title>
        <authorList>
            <person name="Chen T."/>
        </authorList>
    </citation>
    <scope>NUCLEOTIDE SEQUENCE</scope>
    <source>
        <strain evidence="6">Nanhai2018</strain>
        <tissue evidence="6">Muscle</tissue>
    </source>
</reference>
<dbReference type="Pfam" id="PF00169">
    <property type="entry name" value="PH"/>
    <property type="match status" value="1"/>
</dbReference>
<evidence type="ECO:0000256" key="4">
    <source>
        <dbReference type="SAM" id="Phobius"/>
    </source>
</evidence>
<evidence type="ECO:0000313" key="6">
    <source>
        <dbReference type="EMBL" id="KAJ8030166.1"/>
    </source>
</evidence>
<sequence length="301" mass="32870">MTSGSASTQMVKSGWMQRQSQLVTFIISGEVFKRWKRQFCVLYLDGGFSYFTDETRRNSEGSLHLPTSLNLIKVGVEILDVTAPSDRTMSCLLELQTTSSKLVFCAESSDDAEAWKSAMVEVKNMNVRGRSQAPQQPPQYTSPPPAQAPSYQAQPPQAPPYQAQPPQAPPKPPQNQPGYPQAYPPPYPQAVPPSGPPPGYAATQQQVVTTTVYRNGRRRYPTQTTVYSYPGQTYFGSNGNTTVYSTNPGTTVYTAQGTTTQQPGHTTVVVQENRNRNDAAAVGFVAGAAVGTMMMAPILFW</sequence>
<dbReference type="OrthoDB" id="2157866at2759"/>
<keyword evidence="4" id="KW-0812">Transmembrane</keyword>
<dbReference type="GO" id="GO:0045595">
    <property type="term" value="P:regulation of cell differentiation"/>
    <property type="evidence" value="ECO:0007669"/>
    <property type="project" value="TreeGrafter"/>
</dbReference>
<dbReference type="InterPro" id="IPR011993">
    <property type="entry name" value="PH-like_dom_sf"/>
</dbReference>
<proteinExistence type="predicted"/>
<dbReference type="AlphaFoldDB" id="A0A9Q1H2V6"/>
<comment type="subcellular location">
    <subcellularLocation>
        <location evidence="1">Membrane</location>
    </subcellularLocation>
</comment>
<keyword evidence="7" id="KW-1185">Reference proteome</keyword>
<organism evidence="6 7">
    <name type="scientific">Holothuria leucospilota</name>
    <name type="common">Black long sea cucumber</name>
    <name type="synonym">Mertensiothuria leucospilota</name>
    <dbReference type="NCBI Taxonomy" id="206669"/>
    <lineage>
        <taxon>Eukaryota</taxon>
        <taxon>Metazoa</taxon>
        <taxon>Echinodermata</taxon>
        <taxon>Eleutherozoa</taxon>
        <taxon>Echinozoa</taxon>
        <taxon>Holothuroidea</taxon>
        <taxon>Aspidochirotacea</taxon>
        <taxon>Aspidochirotida</taxon>
        <taxon>Holothuriidae</taxon>
        <taxon>Holothuria</taxon>
    </lineage>
</organism>
<dbReference type="InterPro" id="IPR039680">
    <property type="entry name" value="PLEKHB1/2"/>
</dbReference>
<name>A0A9Q1H2V6_HOLLE</name>
<evidence type="ECO:0000256" key="2">
    <source>
        <dbReference type="ARBA" id="ARBA00023136"/>
    </source>
</evidence>
<dbReference type="PANTHER" id="PTHR14309">
    <property type="entry name" value="EXPRESSED PROTEIN"/>
    <property type="match status" value="1"/>
</dbReference>
<dbReference type="GO" id="GO:0016020">
    <property type="term" value="C:membrane"/>
    <property type="evidence" value="ECO:0007669"/>
    <property type="project" value="UniProtKB-SubCell"/>
</dbReference>
<evidence type="ECO:0000259" key="5">
    <source>
        <dbReference type="PROSITE" id="PS50003"/>
    </source>
</evidence>
<feature type="transmembrane region" description="Helical" evidence="4">
    <location>
        <begin position="279"/>
        <end position="300"/>
    </location>
</feature>
<protein>
    <submittedName>
        <fullName evidence="6">Pleckstrin-likey domain-containing family B member 2</fullName>
    </submittedName>
</protein>